<gene>
    <name evidence="1" type="ORF">BAOM_2385</name>
</gene>
<protein>
    <submittedName>
        <fullName evidence="1">Uncharacterized protein</fullName>
    </submittedName>
</protein>
<organism evidence="1 2">
    <name type="scientific">Peribacillus asahii</name>
    <dbReference type="NCBI Taxonomy" id="228899"/>
    <lineage>
        <taxon>Bacteria</taxon>
        <taxon>Bacillati</taxon>
        <taxon>Bacillota</taxon>
        <taxon>Bacilli</taxon>
        <taxon>Bacillales</taxon>
        <taxon>Bacillaceae</taxon>
        <taxon>Peribacillus</taxon>
    </lineage>
</organism>
<dbReference type="Proteomes" id="UP000283095">
    <property type="component" value="Chromosome"/>
</dbReference>
<evidence type="ECO:0000313" key="1">
    <source>
        <dbReference type="EMBL" id="AZV42994.1"/>
    </source>
</evidence>
<evidence type="ECO:0000313" key="2">
    <source>
        <dbReference type="Proteomes" id="UP000283095"/>
    </source>
</evidence>
<sequence length="47" mass="5389">MFFEIIFAPESVSGTQETLFSFSSNQFKSLKICVNRHLTSVQKRAFS</sequence>
<dbReference type="AlphaFoldDB" id="A0A3T0KRY8"/>
<proteinExistence type="predicted"/>
<reference evidence="1 2" key="1">
    <citation type="submission" date="2018-01" db="EMBL/GenBank/DDBJ databases">
        <title>Bacillus asahii Genome sequencing and assembly.</title>
        <authorList>
            <person name="Jiang H."/>
            <person name="Feng Y."/>
            <person name="Zhao F."/>
            <person name="Lin X."/>
        </authorList>
    </citation>
    <scope>NUCLEOTIDE SEQUENCE [LARGE SCALE GENOMIC DNA]</scope>
    <source>
        <strain evidence="1 2">OM18</strain>
    </source>
</reference>
<accession>A0A3T0KRY8</accession>
<dbReference type="EMBL" id="CP026095">
    <property type="protein sequence ID" value="AZV42994.1"/>
    <property type="molecule type" value="Genomic_DNA"/>
</dbReference>
<name>A0A3T0KRY8_9BACI</name>
<dbReference type="KEGG" id="pasa:BAOM_2385"/>